<evidence type="ECO:0000256" key="3">
    <source>
        <dbReference type="ARBA" id="ARBA00022692"/>
    </source>
</evidence>
<evidence type="ECO:0000256" key="6">
    <source>
        <dbReference type="SAM" id="Phobius"/>
    </source>
</evidence>
<dbReference type="PANTHER" id="PTHR30250:SF11">
    <property type="entry name" value="O-ANTIGEN TRANSPORTER-RELATED"/>
    <property type="match status" value="1"/>
</dbReference>
<dbReference type="AlphaFoldDB" id="A0A9W6C8B4"/>
<feature type="transmembrane region" description="Helical" evidence="6">
    <location>
        <begin position="394"/>
        <end position="417"/>
    </location>
</feature>
<evidence type="ECO:0000256" key="5">
    <source>
        <dbReference type="ARBA" id="ARBA00023136"/>
    </source>
</evidence>
<dbReference type="InterPro" id="IPR050833">
    <property type="entry name" value="Poly_Biosynth_Transport"/>
</dbReference>
<name>A0A9W6C8B4_9FIRM</name>
<dbReference type="EMBL" id="BSBO01000066">
    <property type="protein sequence ID" value="GLG06319.1"/>
    <property type="molecule type" value="Genomic_DNA"/>
</dbReference>
<dbReference type="GO" id="GO:0005886">
    <property type="term" value="C:plasma membrane"/>
    <property type="evidence" value="ECO:0007669"/>
    <property type="project" value="UniProtKB-SubCell"/>
</dbReference>
<feature type="transmembrane region" description="Helical" evidence="6">
    <location>
        <begin position="61"/>
        <end position="79"/>
    </location>
</feature>
<reference evidence="7 8" key="1">
    <citation type="journal article" date="2023" name="Int. J. Syst. Evol. Microbiol.">
        <title>Sellimonas catena sp. nov., isolated from human faeces.</title>
        <authorList>
            <person name="Hisatomi A."/>
            <person name="Ohkuma M."/>
            <person name="Sakamoto M."/>
        </authorList>
    </citation>
    <scope>NUCLEOTIDE SEQUENCE [LARGE SCALE GENOMIC DNA]</scope>
    <source>
        <strain evidence="7 8">12EGH17</strain>
    </source>
</reference>
<dbReference type="PANTHER" id="PTHR30250">
    <property type="entry name" value="PST FAMILY PREDICTED COLANIC ACID TRANSPORTER"/>
    <property type="match status" value="1"/>
</dbReference>
<feature type="transmembrane region" description="Helical" evidence="6">
    <location>
        <begin position="308"/>
        <end position="331"/>
    </location>
</feature>
<dbReference type="Pfam" id="PF01943">
    <property type="entry name" value="Polysacc_synt"/>
    <property type="match status" value="1"/>
</dbReference>
<evidence type="ECO:0000256" key="2">
    <source>
        <dbReference type="ARBA" id="ARBA00022475"/>
    </source>
</evidence>
<gene>
    <name evidence="7" type="primary">rfbE</name>
    <name evidence="7" type="ORF">Selli1_34930</name>
</gene>
<dbReference type="RefSeq" id="WP_281874386.1">
    <property type="nucleotide sequence ID" value="NZ_BSBO01000066.1"/>
</dbReference>
<feature type="transmembrane region" description="Helical" evidence="6">
    <location>
        <begin position="263"/>
        <end position="287"/>
    </location>
</feature>
<feature type="transmembrane region" description="Helical" evidence="6">
    <location>
        <begin position="370"/>
        <end position="388"/>
    </location>
</feature>
<evidence type="ECO:0000313" key="8">
    <source>
        <dbReference type="Proteomes" id="UP001145145"/>
    </source>
</evidence>
<dbReference type="Proteomes" id="UP001145145">
    <property type="component" value="Unassembled WGS sequence"/>
</dbReference>
<feature type="transmembrane region" description="Helical" evidence="6">
    <location>
        <begin position="155"/>
        <end position="174"/>
    </location>
</feature>
<comment type="caution">
    <text evidence="7">The sequence shown here is derived from an EMBL/GenBank/DDBJ whole genome shotgun (WGS) entry which is preliminary data.</text>
</comment>
<accession>A0A9W6C8B4</accession>
<keyword evidence="3 6" id="KW-0812">Transmembrane</keyword>
<protein>
    <submittedName>
        <fullName evidence="7">O-antigen transporter</fullName>
    </submittedName>
</protein>
<evidence type="ECO:0000256" key="1">
    <source>
        <dbReference type="ARBA" id="ARBA00004651"/>
    </source>
</evidence>
<feature type="transmembrane region" description="Helical" evidence="6">
    <location>
        <begin position="180"/>
        <end position="202"/>
    </location>
</feature>
<proteinExistence type="predicted"/>
<feature type="transmembrane region" description="Helical" evidence="6">
    <location>
        <begin position="125"/>
        <end position="143"/>
    </location>
</feature>
<feature type="transmembrane region" description="Helical" evidence="6">
    <location>
        <begin position="223"/>
        <end position="243"/>
    </location>
</feature>
<keyword evidence="4 6" id="KW-1133">Transmembrane helix</keyword>
<keyword evidence="8" id="KW-1185">Reference proteome</keyword>
<feature type="transmembrane region" description="Helical" evidence="6">
    <location>
        <begin position="99"/>
        <end position="119"/>
    </location>
</feature>
<keyword evidence="2" id="KW-1003">Cell membrane</keyword>
<evidence type="ECO:0000313" key="7">
    <source>
        <dbReference type="EMBL" id="GLG06319.1"/>
    </source>
</evidence>
<keyword evidence="5 6" id="KW-0472">Membrane</keyword>
<comment type="subcellular location">
    <subcellularLocation>
        <location evidence="1">Cell membrane</location>
        <topology evidence="1">Multi-pass membrane protein</topology>
    </subcellularLocation>
</comment>
<feature type="transmembrane region" description="Helical" evidence="6">
    <location>
        <begin position="20"/>
        <end position="41"/>
    </location>
</feature>
<organism evidence="7 8">
    <name type="scientific">Sellimonas catena</name>
    <dbReference type="NCBI Taxonomy" id="2994035"/>
    <lineage>
        <taxon>Bacteria</taxon>
        <taxon>Bacillati</taxon>
        <taxon>Bacillota</taxon>
        <taxon>Clostridia</taxon>
        <taxon>Lachnospirales</taxon>
        <taxon>Lachnospiraceae</taxon>
        <taxon>Sellimonas</taxon>
    </lineage>
</organism>
<evidence type="ECO:0000256" key="4">
    <source>
        <dbReference type="ARBA" id="ARBA00022989"/>
    </source>
</evidence>
<dbReference type="InterPro" id="IPR002797">
    <property type="entry name" value="Polysacc_synth"/>
</dbReference>
<feature type="transmembrane region" description="Helical" evidence="6">
    <location>
        <begin position="337"/>
        <end position="358"/>
    </location>
</feature>
<sequence length="426" mass="48867">MKRVDQVKNGIRLIKEKGFFHIIISSSLVKVISFISAMFLPRVLSKTDYGVLVYVDNIRNYFLMFNALGITNATLRYCVQEESEEEKRGVFLYSLRKGLIIDLILFIGSLIFFLCADFQFQSSRLYLVLMSALPILVFIYEDLQLYLRALFANREYSILSFSYSALMVIAQIVLAITSGILGIIGGRYIAVIISIVVAIVLLKSVEGKNKKFIYPSKDKQKQIFKFGVVMMLTNMSSYVMQLNETFILSWVLNDEEDLAVYKVAAYILTISLFVMQAIITFIFPYFIKHIDDKKWIWKNFKKLSAINFGGMLIIHIILIWCTPFIIWLLYGEKYYDAIPIMRILLVASFGQAVFRMLPGNILAGIGEEKFNLRVNIISMIVHFIIDYVCVSNYGLLGSAVALIIVYYFSGIIMILHLRNVCKKSQI</sequence>